<dbReference type="GO" id="GO:0071424">
    <property type="term" value="F:rRNA (cytosine-N4-)-methyltransferase activity"/>
    <property type="evidence" value="ECO:0007669"/>
    <property type="project" value="UniProtKB-UniRule"/>
</dbReference>
<evidence type="ECO:0000259" key="7">
    <source>
        <dbReference type="PROSITE" id="PS50991"/>
    </source>
</evidence>
<dbReference type="InterPro" id="IPR023397">
    <property type="entry name" value="SAM-dep_MeTrfase_MraW_recog"/>
</dbReference>
<dbReference type="InterPro" id="IPR002903">
    <property type="entry name" value="RsmH"/>
</dbReference>
<dbReference type="Proteomes" id="UP000178176">
    <property type="component" value="Unassembled WGS sequence"/>
</dbReference>
<accession>A0A1F4YDF3</accession>
<sequence length="262" mass="28890">MHYHNPVLLQEAVAFLAVIHGSKYIDCTLGGGGHTAEIIRLGGIVLGLDQDPEALSACPDLQGLTKVRSNFSHLTEVAGRYGFSPVSGILIDLGLSQHQIDSSHRGFSFQKNGPLDMRMDPDLPHTAATLINQLSTNQLTRIFKDFGEIPVAKHLSQKIVSQRPLTTTQDLLKIAGKWSQQAFQALRMAVNDELGALNSVLPQAYELLSPSGRLVVISFHSLEDRIVKIEFKRLFEQKSVTLLNLKPLFGEKSAKLRAYVKN</sequence>
<proteinExistence type="inferred from homology"/>
<dbReference type="PANTHER" id="PTHR11265">
    <property type="entry name" value="S-ADENOSYL-METHYLTRANSFERASE MRAW"/>
    <property type="match status" value="1"/>
</dbReference>
<dbReference type="GO" id="GO:0070475">
    <property type="term" value="P:rRNA base methylation"/>
    <property type="evidence" value="ECO:0007669"/>
    <property type="project" value="UniProtKB-UniRule"/>
</dbReference>
<dbReference type="AlphaFoldDB" id="A0A1F4YDF3"/>
<dbReference type="InterPro" id="IPR000891">
    <property type="entry name" value="PYR_CT"/>
</dbReference>
<dbReference type="Gene3D" id="1.10.150.170">
    <property type="entry name" value="Putative methyltransferase TM0872, insert domain"/>
    <property type="match status" value="1"/>
</dbReference>
<dbReference type="SUPFAM" id="SSF53335">
    <property type="entry name" value="S-adenosyl-L-methionine-dependent methyltransferases"/>
    <property type="match status" value="1"/>
</dbReference>
<protein>
    <recommendedName>
        <fullName evidence="6">Ribosomal RNA small subunit methyltransferase H</fullName>
        <ecNumber evidence="6">2.1.1.199</ecNumber>
    </recommendedName>
    <alternativeName>
        <fullName evidence="6">16S rRNA m(4)C1402 methyltransferase</fullName>
    </alternativeName>
    <alternativeName>
        <fullName evidence="6">rRNA (cytosine-N(4)-)-methyltransferase RsmH</fullName>
    </alternativeName>
</protein>
<feature type="binding site" evidence="6">
    <location>
        <position position="99"/>
    </location>
    <ligand>
        <name>S-adenosyl-L-methionine</name>
        <dbReference type="ChEBI" id="CHEBI:59789"/>
    </ligand>
</feature>
<dbReference type="PANTHER" id="PTHR11265:SF0">
    <property type="entry name" value="12S RRNA N4-METHYLCYTIDINE METHYLTRANSFERASE"/>
    <property type="match status" value="1"/>
</dbReference>
<feature type="binding site" evidence="6">
    <location>
        <position position="71"/>
    </location>
    <ligand>
        <name>S-adenosyl-L-methionine</name>
        <dbReference type="ChEBI" id="CHEBI:59789"/>
    </ligand>
</feature>
<comment type="function">
    <text evidence="6">Specifically methylates the N4 position of cytidine in position 1402 (C1402) of 16S rRNA.</text>
</comment>
<evidence type="ECO:0000313" key="8">
    <source>
        <dbReference type="EMBL" id="OGC91971.1"/>
    </source>
</evidence>
<dbReference type="GO" id="GO:0005737">
    <property type="term" value="C:cytoplasm"/>
    <property type="evidence" value="ECO:0007669"/>
    <property type="project" value="UniProtKB-SubCell"/>
</dbReference>
<name>A0A1F4YDF3_9BACT</name>
<evidence type="ECO:0000256" key="3">
    <source>
        <dbReference type="ARBA" id="ARBA00022603"/>
    </source>
</evidence>
<evidence type="ECO:0000256" key="6">
    <source>
        <dbReference type="HAMAP-Rule" id="MF_01007"/>
    </source>
</evidence>
<dbReference type="NCBIfam" id="TIGR00006">
    <property type="entry name" value="16S rRNA (cytosine(1402)-N(4))-methyltransferase RsmH"/>
    <property type="match status" value="1"/>
</dbReference>
<feature type="binding site" evidence="6">
    <location>
        <position position="49"/>
    </location>
    <ligand>
        <name>S-adenosyl-L-methionine</name>
        <dbReference type="ChEBI" id="CHEBI:59789"/>
    </ligand>
</feature>
<evidence type="ECO:0000256" key="1">
    <source>
        <dbReference type="ARBA" id="ARBA00010396"/>
    </source>
</evidence>
<dbReference type="InterPro" id="IPR029063">
    <property type="entry name" value="SAM-dependent_MTases_sf"/>
</dbReference>
<keyword evidence="2 6" id="KW-0698">rRNA processing</keyword>
<keyword evidence="3 6" id="KW-0489">Methyltransferase</keyword>
<dbReference type="Gene3D" id="3.40.50.150">
    <property type="entry name" value="Vaccinia Virus protein VP39"/>
    <property type="match status" value="1"/>
</dbReference>
<feature type="domain" description="Pyruvate carboxyltransferase" evidence="7">
    <location>
        <begin position="1"/>
        <end position="65"/>
    </location>
</feature>
<comment type="similarity">
    <text evidence="1 6">Belongs to the methyltransferase superfamily. RsmH family.</text>
</comment>
<comment type="catalytic activity">
    <reaction evidence="6">
        <text>cytidine(1402) in 16S rRNA + S-adenosyl-L-methionine = N(4)-methylcytidine(1402) in 16S rRNA + S-adenosyl-L-homocysteine + H(+)</text>
        <dbReference type="Rhea" id="RHEA:42928"/>
        <dbReference type="Rhea" id="RHEA-COMP:10286"/>
        <dbReference type="Rhea" id="RHEA-COMP:10287"/>
        <dbReference type="ChEBI" id="CHEBI:15378"/>
        <dbReference type="ChEBI" id="CHEBI:57856"/>
        <dbReference type="ChEBI" id="CHEBI:59789"/>
        <dbReference type="ChEBI" id="CHEBI:74506"/>
        <dbReference type="ChEBI" id="CHEBI:82748"/>
        <dbReference type="EC" id="2.1.1.199"/>
    </reaction>
</comment>
<evidence type="ECO:0000256" key="2">
    <source>
        <dbReference type="ARBA" id="ARBA00022552"/>
    </source>
</evidence>
<dbReference type="Pfam" id="PF01795">
    <property type="entry name" value="Methyltransf_5"/>
    <property type="match status" value="1"/>
</dbReference>
<evidence type="ECO:0000256" key="5">
    <source>
        <dbReference type="ARBA" id="ARBA00022691"/>
    </source>
</evidence>
<comment type="subcellular location">
    <subcellularLocation>
        <location evidence="6">Cytoplasm</location>
    </subcellularLocation>
</comment>
<reference evidence="8 9" key="1">
    <citation type="journal article" date="2016" name="Nat. Commun.">
        <title>Thousands of microbial genomes shed light on interconnected biogeochemical processes in an aquifer system.</title>
        <authorList>
            <person name="Anantharaman K."/>
            <person name="Brown C.T."/>
            <person name="Hug L.A."/>
            <person name="Sharon I."/>
            <person name="Castelle C.J."/>
            <person name="Probst A.J."/>
            <person name="Thomas B.C."/>
            <person name="Singh A."/>
            <person name="Wilkins M.J."/>
            <person name="Karaoz U."/>
            <person name="Brodie E.L."/>
            <person name="Williams K.H."/>
            <person name="Hubbard S.S."/>
            <person name="Banfield J.F."/>
        </authorList>
    </citation>
    <scope>NUCLEOTIDE SEQUENCE [LARGE SCALE GENOMIC DNA]</scope>
</reference>
<keyword evidence="6" id="KW-0963">Cytoplasm</keyword>
<evidence type="ECO:0000313" key="9">
    <source>
        <dbReference type="Proteomes" id="UP000178176"/>
    </source>
</evidence>
<organism evidence="8 9">
    <name type="scientific">Candidatus Amesbacteria bacterium RIFCSPHIGHO2_01_FULL_48_32b</name>
    <dbReference type="NCBI Taxonomy" id="1797253"/>
    <lineage>
        <taxon>Bacteria</taxon>
        <taxon>Candidatus Amesiibacteriota</taxon>
    </lineage>
</organism>
<dbReference type="HAMAP" id="MF_01007">
    <property type="entry name" value="16SrRNA_methyltr_H"/>
    <property type="match status" value="1"/>
</dbReference>
<keyword evidence="4 6" id="KW-0808">Transferase</keyword>
<gene>
    <name evidence="6" type="primary">rsmH</name>
    <name evidence="8" type="ORF">A2876_03445</name>
</gene>
<feature type="binding site" evidence="6">
    <location>
        <position position="92"/>
    </location>
    <ligand>
        <name>S-adenosyl-L-methionine</name>
        <dbReference type="ChEBI" id="CHEBI:59789"/>
    </ligand>
</feature>
<dbReference type="EC" id="2.1.1.199" evidence="6"/>
<dbReference type="SUPFAM" id="SSF81799">
    <property type="entry name" value="Putative methyltransferase TM0872, insert domain"/>
    <property type="match status" value="1"/>
</dbReference>
<dbReference type="PROSITE" id="PS50991">
    <property type="entry name" value="PYR_CT"/>
    <property type="match status" value="1"/>
</dbReference>
<dbReference type="PIRSF" id="PIRSF004486">
    <property type="entry name" value="MraW"/>
    <property type="match status" value="1"/>
</dbReference>
<feature type="binding site" evidence="6">
    <location>
        <begin position="32"/>
        <end position="34"/>
    </location>
    <ligand>
        <name>S-adenosyl-L-methionine</name>
        <dbReference type="ChEBI" id="CHEBI:59789"/>
    </ligand>
</feature>
<dbReference type="EMBL" id="MEXH01000026">
    <property type="protein sequence ID" value="OGC91971.1"/>
    <property type="molecule type" value="Genomic_DNA"/>
</dbReference>
<comment type="caution">
    <text evidence="8">The sequence shown here is derived from an EMBL/GenBank/DDBJ whole genome shotgun (WGS) entry which is preliminary data.</text>
</comment>
<keyword evidence="5 6" id="KW-0949">S-adenosyl-L-methionine</keyword>
<evidence type="ECO:0000256" key="4">
    <source>
        <dbReference type="ARBA" id="ARBA00022679"/>
    </source>
</evidence>